<protein>
    <submittedName>
        <fullName evidence="1">Uncharacterized protein</fullName>
    </submittedName>
</protein>
<dbReference type="PANTHER" id="PTHR12741:SF7">
    <property type="entry name" value="CALLOSE SYNTHASE 12"/>
    <property type="match status" value="1"/>
</dbReference>
<dbReference type="GO" id="GO:0046527">
    <property type="term" value="F:glucosyltransferase activity"/>
    <property type="evidence" value="ECO:0007669"/>
    <property type="project" value="TreeGrafter"/>
</dbReference>
<comment type="caution">
    <text evidence="1">The sequence shown here is derived from an EMBL/GenBank/DDBJ whole genome shotgun (WGS) entry which is preliminary data.</text>
</comment>
<organism evidence="1 2">
    <name type="scientific">Heracleum sosnowskyi</name>
    <dbReference type="NCBI Taxonomy" id="360622"/>
    <lineage>
        <taxon>Eukaryota</taxon>
        <taxon>Viridiplantae</taxon>
        <taxon>Streptophyta</taxon>
        <taxon>Embryophyta</taxon>
        <taxon>Tracheophyta</taxon>
        <taxon>Spermatophyta</taxon>
        <taxon>Magnoliopsida</taxon>
        <taxon>eudicotyledons</taxon>
        <taxon>Gunneridae</taxon>
        <taxon>Pentapetalae</taxon>
        <taxon>asterids</taxon>
        <taxon>campanulids</taxon>
        <taxon>Apiales</taxon>
        <taxon>Apiaceae</taxon>
        <taxon>Apioideae</taxon>
        <taxon>apioid superclade</taxon>
        <taxon>Tordylieae</taxon>
        <taxon>Tordyliinae</taxon>
        <taxon>Heracleum</taxon>
    </lineage>
</organism>
<dbReference type="Proteomes" id="UP001237642">
    <property type="component" value="Unassembled WGS sequence"/>
</dbReference>
<dbReference type="AlphaFoldDB" id="A0AAD8IWG5"/>
<dbReference type="PANTHER" id="PTHR12741">
    <property type="entry name" value="LYST-INTERACTING PROTEIN LIP5 DOPAMINE RESPONSIVE PROTEIN DRG-1"/>
    <property type="match status" value="1"/>
</dbReference>
<reference evidence="1" key="1">
    <citation type="submission" date="2023-02" db="EMBL/GenBank/DDBJ databases">
        <title>Genome of toxic invasive species Heracleum sosnowskyi carries increased number of genes despite the absence of recent whole-genome duplications.</title>
        <authorList>
            <person name="Schelkunov M."/>
            <person name="Shtratnikova V."/>
            <person name="Makarenko M."/>
            <person name="Klepikova A."/>
            <person name="Omelchenko D."/>
            <person name="Novikova G."/>
            <person name="Obukhova E."/>
            <person name="Bogdanov V."/>
            <person name="Penin A."/>
            <person name="Logacheva M."/>
        </authorList>
    </citation>
    <scope>NUCLEOTIDE SEQUENCE</scope>
    <source>
        <strain evidence="1">Hsosn_3</strain>
        <tissue evidence="1">Leaf</tissue>
    </source>
</reference>
<gene>
    <name evidence="1" type="ORF">POM88_011152</name>
</gene>
<sequence>MDLRKPPFSPWLPHMDLLDWFSAFFGFQNDNVHNQREHIVLHLANATPPPDNIDSLDPTVLRRFRQKLLKNYSDWCSFLGRKPNIWIYDSSRGAIPIKDVSFSMELNKILEDYIDENTGRPILPSVSRENAF</sequence>
<evidence type="ECO:0000313" key="2">
    <source>
        <dbReference type="Proteomes" id="UP001237642"/>
    </source>
</evidence>
<proteinExistence type="predicted"/>
<evidence type="ECO:0000313" key="1">
    <source>
        <dbReference type="EMBL" id="KAK1392096.1"/>
    </source>
</evidence>
<reference evidence="1" key="2">
    <citation type="submission" date="2023-05" db="EMBL/GenBank/DDBJ databases">
        <authorList>
            <person name="Schelkunov M.I."/>
        </authorList>
    </citation>
    <scope>NUCLEOTIDE SEQUENCE</scope>
    <source>
        <strain evidence="1">Hsosn_3</strain>
        <tissue evidence="1">Leaf</tissue>
    </source>
</reference>
<dbReference type="EMBL" id="JAUIZM010000003">
    <property type="protein sequence ID" value="KAK1392096.1"/>
    <property type="molecule type" value="Genomic_DNA"/>
</dbReference>
<accession>A0AAD8IWG5</accession>
<keyword evidence="2" id="KW-1185">Reference proteome</keyword>
<name>A0AAD8IWG5_9APIA</name>
<dbReference type="GO" id="GO:0005886">
    <property type="term" value="C:plasma membrane"/>
    <property type="evidence" value="ECO:0007669"/>
    <property type="project" value="TreeGrafter"/>
</dbReference>